<accession>A0AAV7JU94</accession>
<keyword evidence="2" id="KW-1185">Reference proteome</keyword>
<proteinExistence type="predicted"/>
<organism evidence="1 2">
    <name type="scientific">Oopsacas minuta</name>
    <dbReference type="NCBI Taxonomy" id="111878"/>
    <lineage>
        <taxon>Eukaryota</taxon>
        <taxon>Metazoa</taxon>
        <taxon>Porifera</taxon>
        <taxon>Hexactinellida</taxon>
        <taxon>Hexasterophora</taxon>
        <taxon>Lyssacinosida</taxon>
        <taxon>Leucopsacidae</taxon>
        <taxon>Oopsacas</taxon>
    </lineage>
</organism>
<dbReference type="AlphaFoldDB" id="A0AAV7JU94"/>
<name>A0AAV7JU94_9METZ</name>
<protein>
    <submittedName>
        <fullName evidence="1">Uncharacterized protein</fullName>
    </submittedName>
</protein>
<dbReference type="EMBL" id="JAKMXF010000299">
    <property type="protein sequence ID" value="KAI6652476.1"/>
    <property type="molecule type" value="Genomic_DNA"/>
</dbReference>
<evidence type="ECO:0000313" key="1">
    <source>
        <dbReference type="EMBL" id="KAI6652476.1"/>
    </source>
</evidence>
<dbReference type="Proteomes" id="UP001165289">
    <property type="component" value="Unassembled WGS sequence"/>
</dbReference>
<reference evidence="1 2" key="1">
    <citation type="journal article" date="2023" name="BMC Biol.">
        <title>The compact genome of the sponge Oopsacas minuta (Hexactinellida) is lacking key metazoan core genes.</title>
        <authorList>
            <person name="Santini S."/>
            <person name="Schenkelaars Q."/>
            <person name="Jourda C."/>
            <person name="Duchesne M."/>
            <person name="Belahbib H."/>
            <person name="Rocher C."/>
            <person name="Selva M."/>
            <person name="Riesgo A."/>
            <person name="Vervoort M."/>
            <person name="Leys S.P."/>
            <person name="Kodjabachian L."/>
            <person name="Le Bivic A."/>
            <person name="Borchiellini C."/>
            <person name="Claverie J.M."/>
            <person name="Renard E."/>
        </authorList>
    </citation>
    <scope>NUCLEOTIDE SEQUENCE [LARGE SCALE GENOMIC DNA]</scope>
    <source>
        <strain evidence="1">SPO-2</strain>
    </source>
</reference>
<sequence length="386" mass="45316">MKEDVIKSIKKNTLLSPLHNDLFKRCHMPYNELFDWRVRHYLSTCEGETAITDYDINLEVSEILNKWYLESHDIKIPFYQYTREELDFSSYWERKSTDYTTKILLSKIQQLLNKSCQYEILDAKVQGIDCTSESLEECCAAWGEEYNGIRFVNTCPVDNFITLFSLHFKTFLSSVKLTSTIPPNIEMVFQMVNTKNFNQLKYWFTTKLGLQLIDSQYDYMGCEGNVVGLLDNIHLSPNLYVVEFQCWSYCCISEKRLNLSSIYKFQQNCQTTIGHQINQSYKCLKCRDTHANIEKFSTQFLKIPPIIILEVGHIQSENIIRHNQIEGNLSINHMNTILQYSLFGYTIYAGLHFFMRTKILGCWYIYDGLENPKLTQKGADRWIKLG</sequence>
<evidence type="ECO:0000313" key="2">
    <source>
        <dbReference type="Proteomes" id="UP001165289"/>
    </source>
</evidence>
<comment type="caution">
    <text evidence="1">The sequence shown here is derived from an EMBL/GenBank/DDBJ whole genome shotgun (WGS) entry which is preliminary data.</text>
</comment>
<gene>
    <name evidence="1" type="ORF">LOD99_7490</name>
</gene>